<organism evidence="1">
    <name type="scientific">marine sediment metagenome</name>
    <dbReference type="NCBI Taxonomy" id="412755"/>
    <lineage>
        <taxon>unclassified sequences</taxon>
        <taxon>metagenomes</taxon>
        <taxon>ecological metagenomes</taxon>
    </lineage>
</organism>
<gene>
    <name evidence="1" type="ORF">S03H2_17553</name>
</gene>
<evidence type="ECO:0000313" key="1">
    <source>
        <dbReference type="EMBL" id="GAH32517.1"/>
    </source>
</evidence>
<comment type="caution">
    <text evidence="1">The sequence shown here is derived from an EMBL/GenBank/DDBJ whole genome shotgun (WGS) entry which is preliminary data.</text>
</comment>
<accession>X1EIV6</accession>
<protein>
    <submittedName>
        <fullName evidence="1">Uncharacterized protein</fullName>
    </submittedName>
</protein>
<dbReference type="AlphaFoldDB" id="X1EIV6"/>
<sequence>KEDIRYLIENIITILPTLKKPFYAYNSDFEKGIIFHACGMRTSFSRELNHEKFEGKANAVSRLGIDNYDDPFFDNGYQCMKAWENGNIEQAVKHNRSCLLKEKDILMKRGSRTPDKFSLVSTS</sequence>
<proteinExistence type="predicted"/>
<name>X1EIV6_9ZZZZ</name>
<reference evidence="1" key="1">
    <citation type="journal article" date="2014" name="Front. Microbiol.">
        <title>High frequency of phylogenetically diverse reductive dehalogenase-homologous genes in deep subseafloor sedimentary metagenomes.</title>
        <authorList>
            <person name="Kawai M."/>
            <person name="Futagami T."/>
            <person name="Toyoda A."/>
            <person name="Takaki Y."/>
            <person name="Nishi S."/>
            <person name="Hori S."/>
            <person name="Arai W."/>
            <person name="Tsubouchi T."/>
            <person name="Morono Y."/>
            <person name="Uchiyama I."/>
            <person name="Ito T."/>
            <person name="Fujiyama A."/>
            <person name="Inagaki F."/>
            <person name="Takami H."/>
        </authorList>
    </citation>
    <scope>NUCLEOTIDE SEQUENCE</scope>
    <source>
        <strain evidence="1">Expedition CK06-06</strain>
    </source>
</reference>
<dbReference type="EMBL" id="BARU01009063">
    <property type="protein sequence ID" value="GAH32517.1"/>
    <property type="molecule type" value="Genomic_DNA"/>
</dbReference>
<feature type="non-terminal residue" evidence="1">
    <location>
        <position position="1"/>
    </location>
</feature>